<feature type="transmembrane region" description="Helical" evidence="2">
    <location>
        <begin position="603"/>
        <end position="624"/>
    </location>
</feature>
<feature type="transmembrane region" description="Helical" evidence="2">
    <location>
        <begin position="314"/>
        <end position="336"/>
    </location>
</feature>
<feature type="transmembrane region" description="Helical" evidence="2">
    <location>
        <begin position="580"/>
        <end position="597"/>
    </location>
</feature>
<dbReference type="Pfam" id="PF06772">
    <property type="entry name" value="LtrA"/>
    <property type="match status" value="1"/>
</dbReference>
<evidence type="ECO:0000256" key="1">
    <source>
        <dbReference type="SAM" id="MobiDB-lite"/>
    </source>
</evidence>
<feature type="transmembrane region" description="Helical" evidence="2">
    <location>
        <begin position="542"/>
        <end position="560"/>
    </location>
</feature>
<evidence type="ECO:0000256" key="2">
    <source>
        <dbReference type="SAM" id="Phobius"/>
    </source>
</evidence>
<feature type="transmembrane region" description="Helical" evidence="2">
    <location>
        <begin position="343"/>
        <end position="363"/>
    </location>
</feature>
<organism evidence="3 4">
    <name type="scientific">Acrodontium crateriforme</name>
    <dbReference type="NCBI Taxonomy" id="150365"/>
    <lineage>
        <taxon>Eukaryota</taxon>
        <taxon>Fungi</taxon>
        <taxon>Dikarya</taxon>
        <taxon>Ascomycota</taxon>
        <taxon>Pezizomycotina</taxon>
        <taxon>Dothideomycetes</taxon>
        <taxon>Dothideomycetidae</taxon>
        <taxon>Mycosphaerellales</taxon>
        <taxon>Teratosphaeriaceae</taxon>
        <taxon>Acrodontium</taxon>
    </lineage>
</organism>
<keyword evidence="2" id="KW-0812">Transmembrane</keyword>
<feature type="transmembrane region" description="Helical" evidence="2">
    <location>
        <begin position="489"/>
        <end position="510"/>
    </location>
</feature>
<keyword evidence="2" id="KW-0472">Membrane</keyword>
<gene>
    <name evidence="3" type="ORF">R9X50_00086600</name>
</gene>
<feature type="transmembrane region" description="Helical" evidence="2">
    <location>
        <begin position="282"/>
        <end position="302"/>
    </location>
</feature>
<feature type="transmembrane region" description="Helical" evidence="2">
    <location>
        <begin position="425"/>
        <end position="443"/>
    </location>
</feature>
<dbReference type="PANTHER" id="PTHR36840">
    <property type="entry name" value="BLL5714 PROTEIN"/>
    <property type="match status" value="1"/>
</dbReference>
<keyword evidence="4" id="KW-1185">Reference proteome</keyword>
<evidence type="ECO:0000313" key="4">
    <source>
        <dbReference type="Proteomes" id="UP001303373"/>
    </source>
</evidence>
<proteinExistence type="predicted"/>
<dbReference type="InterPro" id="IPR010640">
    <property type="entry name" value="Low_temperature_requirement_A"/>
</dbReference>
<feature type="compositionally biased region" description="Polar residues" evidence="1">
    <location>
        <begin position="162"/>
        <end position="171"/>
    </location>
</feature>
<name>A0AAQ3R7D4_9PEZI</name>
<feature type="transmembrane region" description="Helical" evidence="2">
    <location>
        <begin position="449"/>
        <end position="468"/>
    </location>
</feature>
<sequence length="678" mass="75780">MSSTPSDSLPGGLTFADSASHKSGGQATPHGHHFAARTRERLRHFLHPDGRKIHVASSPEEVAVLRAQLEPLHRDQPFDVLISGTPEHLNALREAQTHHEDRRRSLEERHGDVYNQFATVHDELDALSSELDRVTSHGVSLEAHFSRFGYNAHIRSYDDETPTASGSTTPRAPSLHESKKESAAERGFATSLKLIKKPVVRQYFHKGILWRSSGGEEVQSFELFVDLLYVGILAINGDATSERPDGLALLQFVITFTLSFKIWNDMALIISWFETDDLFQRLSILILLALLFGYTTNITHAFDTGEEGNTYATAIGFYLAARLFMAFYLFGVGIVLKMIRPVMFWHTLVAVIACAFWIGSIYVEWPNQLILIWIALFFDIVGQVSYVFLMVICHKLGPKSKDWFDNTFEFYPAINIEHRTERMRAFVSLVFGYTVVAILYQSTTNGIDAFYGKAVLGLVQAFCFNWLYFEIDDANLIVHAIRRHKLSAFAWSMAHLPFIMAFVLAGGALARLVLAHDTPSAHFAALSETYQGKSEPDVPAGIRWFYCGGLGVALLCMSAISLSHVHKETKGIRLQKRWRLAGRVAIAGIIVCLPIAGDKLSSLKLVGIVTALIVLVLSQELWAVSCKYETLFDRSKPCQYVGMCEKKKFDEMVREGKAVDIEALSSEKIKNSGITIGP</sequence>
<dbReference type="EMBL" id="CP138580">
    <property type="protein sequence ID" value="WPG98080.1"/>
    <property type="molecule type" value="Genomic_DNA"/>
</dbReference>
<protein>
    <recommendedName>
        <fullName evidence="5">Low temperature requirement A</fullName>
    </recommendedName>
</protein>
<keyword evidence="2" id="KW-1133">Transmembrane helix</keyword>
<feature type="region of interest" description="Disordered" evidence="1">
    <location>
        <begin position="1"/>
        <end position="32"/>
    </location>
</feature>
<evidence type="ECO:0000313" key="3">
    <source>
        <dbReference type="EMBL" id="WPG98080.1"/>
    </source>
</evidence>
<accession>A0AAQ3R7D4</accession>
<reference evidence="3 4" key="1">
    <citation type="submission" date="2023-11" db="EMBL/GenBank/DDBJ databases">
        <title>An acidophilic fungus is an integral part of prey digestion in a carnivorous sundew plant.</title>
        <authorList>
            <person name="Tsai I.J."/>
        </authorList>
    </citation>
    <scope>NUCLEOTIDE SEQUENCE [LARGE SCALE GENOMIC DNA]</scope>
    <source>
        <strain evidence="3">169a</strain>
    </source>
</reference>
<dbReference type="PANTHER" id="PTHR36840:SF1">
    <property type="entry name" value="BLL5714 PROTEIN"/>
    <property type="match status" value="1"/>
</dbReference>
<feature type="transmembrane region" description="Helical" evidence="2">
    <location>
        <begin position="248"/>
        <end position="270"/>
    </location>
</feature>
<feature type="region of interest" description="Disordered" evidence="1">
    <location>
        <begin position="157"/>
        <end position="182"/>
    </location>
</feature>
<dbReference type="AlphaFoldDB" id="A0AAQ3R7D4"/>
<dbReference type="Proteomes" id="UP001303373">
    <property type="component" value="Chromosome 1"/>
</dbReference>
<evidence type="ECO:0008006" key="5">
    <source>
        <dbReference type="Google" id="ProtNLM"/>
    </source>
</evidence>
<feature type="transmembrane region" description="Helical" evidence="2">
    <location>
        <begin position="369"/>
        <end position="392"/>
    </location>
</feature>